<dbReference type="AlphaFoldDB" id="A0AAQ3K3M6"/>
<dbReference type="Proteomes" id="UP001327560">
    <property type="component" value="Chromosome 3"/>
</dbReference>
<name>A0AAQ3K3M6_9LILI</name>
<keyword evidence="3 6" id="KW-0805">Transcription regulation</keyword>
<feature type="domain" description="OVATE" evidence="7">
    <location>
        <begin position="109"/>
        <end position="166"/>
    </location>
</feature>
<evidence type="ECO:0000313" key="8">
    <source>
        <dbReference type="EMBL" id="WOL00158.1"/>
    </source>
</evidence>
<comment type="subcellular location">
    <subcellularLocation>
        <location evidence="1 6">Nucleus</location>
    </subcellularLocation>
</comment>
<dbReference type="PROSITE" id="PS51754">
    <property type="entry name" value="OVATE"/>
    <property type="match status" value="1"/>
</dbReference>
<gene>
    <name evidence="8" type="ORF">Cni_G08871</name>
</gene>
<accession>A0AAQ3K3M6</accession>
<evidence type="ECO:0000256" key="3">
    <source>
        <dbReference type="ARBA" id="ARBA00023015"/>
    </source>
</evidence>
<dbReference type="InterPro" id="IPR038933">
    <property type="entry name" value="Ovate"/>
</dbReference>
<comment type="function">
    <text evidence="6">Transcriptional repressor that regulates multiple aspects of plant growth and development.</text>
</comment>
<evidence type="ECO:0000256" key="6">
    <source>
        <dbReference type="RuleBase" id="RU367028"/>
    </source>
</evidence>
<dbReference type="PANTHER" id="PTHR33057">
    <property type="entry name" value="TRANSCRIPTION REPRESSOR OFP7-RELATED"/>
    <property type="match status" value="1"/>
</dbReference>
<dbReference type="EMBL" id="CP136892">
    <property type="protein sequence ID" value="WOL00158.1"/>
    <property type="molecule type" value="Genomic_DNA"/>
</dbReference>
<keyword evidence="5 6" id="KW-0539">Nucleus</keyword>
<proteinExistence type="predicted"/>
<evidence type="ECO:0000256" key="4">
    <source>
        <dbReference type="ARBA" id="ARBA00023163"/>
    </source>
</evidence>
<dbReference type="GO" id="GO:0005634">
    <property type="term" value="C:nucleus"/>
    <property type="evidence" value="ECO:0007669"/>
    <property type="project" value="UniProtKB-SubCell"/>
</dbReference>
<organism evidence="8 9">
    <name type="scientific">Canna indica</name>
    <name type="common">Indian-shot</name>
    <dbReference type="NCBI Taxonomy" id="4628"/>
    <lineage>
        <taxon>Eukaryota</taxon>
        <taxon>Viridiplantae</taxon>
        <taxon>Streptophyta</taxon>
        <taxon>Embryophyta</taxon>
        <taxon>Tracheophyta</taxon>
        <taxon>Spermatophyta</taxon>
        <taxon>Magnoliopsida</taxon>
        <taxon>Liliopsida</taxon>
        <taxon>Zingiberales</taxon>
        <taxon>Cannaceae</taxon>
        <taxon>Canna</taxon>
    </lineage>
</organism>
<sequence length="166" mass="18618">MKPPISCAVLSTVTISHVTTTHMILQSAPPQLMMSTTRYQLFRTFGRTPNRYKDAPSVMCVREEIKAMPCVVDREKRRKAGRCSSMSLSFSASLPGDVAHGALKESICAVKYTVDPLADFRRSIVEMIREGGVRDWEEMEELVYCYVVLNASEVHCFVAEAFLSLC</sequence>
<dbReference type="Pfam" id="PF04844">
    <property type="entry name" value="Ovate"/>
    <property type="match status" value="1"/>
</dbReference>
<evidence type="ECO:0000259" key="7">
    <source>
        <dbReference type="PROSITE" id="PS51754"/>
    </source>
</evidence>
<keyword evidence="2 6" id="KW-0678">Repressor</keyword>
<keyword evidence="4 6" id="KW-0804">Transcription</keyword>
<protein>
    <recommendedName>
        <fullName evidence="6">Transcription repressor</fullName>
    </recommendedName>
    <alternativeName>
        <fullName evidence="6">Ovate family protein</fullName>
    </alternativeName>
</protein>
<evidence type="ECO:0000256" key="2">
    <source>
        <dbReference type="ARBA" id="ARBA00022491"/>
    </source>
</evidence>
<dbReference type="InterPro" id="IPR006458">
    <property type="entry name" value="Ovate_C"/>
</dbReference>
<dbReference type="NCBIfam" id="TIGR01568">
    <property type="entry name" value="A_thal_3678"/>
    <property type="match status" value="1"/>
</dbReference>
<dbReference type="GO" id="GO:0045892">
    <property type="term" value="P:negative regulation of DNA-templated transcription"/>
    <property type="evidence" value="ECO:0007669"/>
    <property type="project" value="UniProtKB-UniRule"/>
</dbReference>
<reference evidence="8 9" key="1">
    <citation type="submission" date="2023-10" db="EMBL/GenBank/DDBJ databases">
        <title>Chromosome-scale genome assembly provides insights into flower coloration mechanisms of Canna indica.</title>
        <authorList>
            <person name="Li C."/>
        </authorList>
    </citation>
    <scope>NUCLEOTIDE SEQUENCE [LARGE SCALE GENOMIC DNA]</scope>
    <source>
        <tissue evidence="8">Flower</tissue>
    </source>
</reference>
<evidence type="ECO:0000256" key="5">
    <source>
        <dbReference type="ARBA" id="ARBA00023242"/>
    </source>
</evidence>
<keyword evidence="9" id="KW-1185">Reference proteome</keyword>
<dbReference type="PANTHER" id="PTHR33057:SF110">
    <property type="entry name" value="TRANSCRIPTION REPRESSOR"/>
    <property type="match status" value="1"/>
</dbReference>
<evidence type="ECO:0000313" key="9">
    <source>
        <dbReference type="Proteomes" id="UP001327560"/>
    </source>
</evidence>
<evidence type="ECO:0000256" key="1">
    <source>
        <dbReference type="ARBA" id="ARBA00004123"/>
    </source>
</evidence>